<dbReference type="InterPro" id="IPR035924">
    <property type="entry name" value="FlaG-like_sf"/>
</dbReference>
<dbReference type="Proteomes" id="UP000243606">
    <property type="component" value="Unassembled WGS sequence"/>
</dbReference>
<evidence type="ECO:0000313" key="1">
    <source>
        <dbReference type="EMBL" id="SFH80075.1"/>
    </source>
</evidence>
<dbReference type="PANTHER" id="PTHR37166:SF1">
    <property type="entry name" value="PROTEIN FLAG"/>
    <property type="match status" value="1"/>
</dbReference>
<dbReference type="STRING" id="425504.SAMN05216206_0308"/>
<sequence length="121" mass="13042">MDFAKLATIPQSAASVREPLGSSKSIEATALETVEALAAKQPEDQTLARESLDSAVASISSFVQNVQRSLDFSVDDSSGEVVVKVTDRDSGEVIRQLPSEEALRLSEQLESLRSLMFEARA</sequence>
<dbReference type="InterPro" id="IPR005186">
    <property type="entry name" value="FlaG"/>
</dbReference>
<proteinExistence type="predicted"/>
<dbReference type="Gene3D" id="3.30.160.170">
    <property type="entry name" value="FlaG-like"/>
    <property type="match status" value="1"/>
</dbReference>
<dbReference type="PANTHER" id="PTHR37166">
    <property type="entry name" value="PROTEIN FLAG"/>
    <property type="match status" value="1"/>
</dbReference>
<gene>
    <name evidence="1" type="ORF">SAMN05216206_0308</name>
</gene>
<dbReference type="RefSeq" id="WP_090238601.1">
    <property type="nucleotide sequence ID" value="NZ_FOQL01000001.1"/>
</dbReference>
<organism evidence="1 2">
    <name type="scientific">Pseudomonas guineae</name>
    <dbReference type="NCBI Taxonomy" id="425504"/>
    <lineage>
        <taxon>Bacteria</taxon>
        <taxon>Pseudomonadati</taxon>
        <taxon>Pseudomonadota</taxon>
        <taxon>Gammaproteobacteria</taxon>
        <taxon>Pseudomonadales</taxon>
        <taxon>Pseudomonadaceae</taxon>
        <taxon>Pseudomonas</taxon>
    </lineage>
</organism>
<keyword evidence="1" id="KW-0282">Flagellum</keyword>
<accession>A0A1I3D033</accession>
<reference evidence="2" key="1">
    <citation type="submission" date="2016-10" db="EMBL/GenBank/DDBJ databases">
        <authorList>
            <person name="Varghese N."/>
            <person name="Submissions S."/>
        </authorList>
    </citation>
    <scope>NUCLEOTIDE SEQUENCE [LARGE SCALE GENOMIC DNA]</scope>
    <source>
        <strain evidence="2">LMG 24016</strain>
    </source>
</reference>
<evidence type="ECO:0000313" key="2">
    <source>
        <dbReference type="Proteomes" id="UP000243606"/>
    </source>
</evidence>
<dbReference type="SUPFAM" id="SSF160214">
    <property type="entry name" value="FlaG-like"/>
    <property type="match status" value="1"/>
</dbReference>
<name>A0A1I3D033_9PSED</name>
<dbReference type="AlphaFoldDB" id="A0A1I3D033"/>
<dbReference type="OrthoDB" id="5741693at2"/>
<dbReference type="EMBL" id="FOQL01000001">
    <property type="protein sequence ID" value="SFH80075.1"/>
    <property type="molecule type" value="Genomic_DNA"/>
</dbReference>
<keyword evidence="1" id="KW-0966">Cell projection</keyword>
<keyword evidence="2" id="KW-1185">Reference proteome</keyword>
<protein>
    <submittedName>
        <fullName evidence="1">Flagellar protein FlaG</fullName>
    </submittedName>
</protein>
<dbReference type="Pfam" id="PF03646">
    <property type="entry name" value="FlaG"/>
    <property type="match status" value="1"/>
</dbReference>
<keyword evidence="1" id="KW-0969">Cilium</keyword>